<keyword evidence="3" id="KW-1185">Reference proteome</keyword>
<dbReference type="Proteomes" id="UP000738431">
    <property type="component" value="Chromosome"/>
</dbReference>
<dbReference type="InterPro" id="IPR051783">
    <property type="entry name" value="NAD(P)-dependent_oxidoreduct"/>
</dbReference>
<evidence type="ECO:0000313" key="2">
    <source>
        <dbReference type="EMBL" id="WRQ88450.1"/>
    </source>
</evidence>
<dbReference type="Gene3D" id="3.40.50.720">
    <property type="entry name" value="NAD(P)-binding Rossmann-like Domain"/>
    <property type="match status" value="1"/>
</dbReference>
<protein>
    <submittedName>
        <fullName evidence="2">NAD-dependent epimerase/dehydratase family protein</fullName>
    </submittedName>
</protein>
<dbReference type="PANTHER" id="PTHR48079:SF6">
    <property type="entry name" value="NAD(P)-BINDING DOMAIN-CONTAINING PROTEIN-RELATED"/>
    <property type="match status" value="1"/>
</dbReference>
<organism evidence="2 3">
    <name type="scientific">Actomonas aquatica</name>
    <dbReference type="NCBI Taxonomy" id="2866162"/>
    <lineage>
        <taxon>Bacteria</taxon>
        <taxon>Pseudomonadati</taxon>
        <taxon>Verrucomicrobiota</taxon>
        <taxon>Opitutia</taxon>
        <taxon>Opitutales</taxon>
        <taxon>Opitutaceae</taxon>
        <taxon>Actomonas</taxon>
    </lineage>
</organism>
<accession>A0ABZ1C9X4</accession>
<dbReference type="RefSeq" id="WP_221032561.1">
    <property type="nucleotide sequence ID" value="NZ_CP139781.1"/>
</dbReference>
<dbReference type="PANTHER" id="PTHR48079">
    <property type="entry name" value="PROTEIN YEEZ"/>
    <property type="match status" value="1"/>
</dbReference>
<evidence type="ECO:0000259" key="1">
    <source>
        <dbReference type="Pfam" id="PF01370"/>
    </source>
</evidence>
<proteinExistence type="predicted"/>
<sequence>MPASLADGFFDGKRALVCGPGYVGGAVVEALLGRGAEVTVLARSEATGSRWQSRGCAAVVADVAADDWHDRLTPAFDLVLFSVSSGGGGVAGYRHSYLAGMQSLSRWAQEHDSSAHLIYTGSTSVYAADGGVRVEEDAALELSEERAVVLSTTEEAVRAWPGHWTVMRLAGIYGPSRHYLLDGLRAGHATVPGRSDYHLNLAHRDDIVSAILVAWSQPSYSAGETFNVADDGAATKGDVVAHLASTLGRPVPDFTGVSAPGRRAYMPDRIISNAKLKRVLGWRPRYASFREGYAAILEA</sequence>
<dbReference type="Pfam" id="PF01370">
    <property type="entry name" value="Epimerase"/>
    <property type="match status" value="1"/>
</dbReference>
<name>A0ABZ1C9X4_9BACT</name>
<feature type="domain" description="NAD-dependent epimerase/dehydratase" evidence="1">
    <location>
        <begin position="19"/>
        <end position="229"/>
    </location>
</feature>
<dbReference type="InterPro" id="IPR036291">
    <property type="entry name" value="NAD(P)-bd_dom_sf"/>
</dbReference>
<evidence type="ECO:0000313" key="3">
    <source>
        <dbReference type="Proteomes" id="UP000738431"/>
    </source>
</evidence>
<dbReference type="SUPFAM" id="SSF51735">
    <property type="entry name" value="NAD(P)-binding Rossmann-fold domains"/>
    <property type="match status" value="1"/>
</dbReference>
<reference evidence="2 3" key="1">
    <citation type="submission" date="2023-12" db="EMBL/GenBank/DDBJ databases">
        <title>Description of an unclassified Opitutus bacterium of Verrucomicrobiota.</title>
        <authorList>
            <person name="Zhang D.-F."/>
        </authorList>
    </citation>
    <scope>NUCLEOTIDE SEQUENCE [LARGE SCALE GENOMIC DNA]</scope>
    <source>
        <strain evidence="2 3">WL0086</strain>
    </source>
</reference>
<dbReference type="InterPro" id="IPR001509">
    <property type="entry name" value="Epimerase_deHydtase"/>
</dbReference>
<dbReference type="EMBL" id="CP139781">
    <property type="protein sequence ID" value="WRQ88450.1"/>
    <property type="molecule type" value="Genomic_DNA"/>
</dbReference>
<gene>
    <name evidence="2" type="ORF">K1X11_003485</name>
</gene>